<feature type="region of interest" description="Disordered" evidence="1">
    <location>
        <begin position="270"/>
        <end position="303"/>
    </location>
</feature>
<feature type="region of interest" description="Disordered" evidence="1">
    <location>
        <begin position="1"/>
        <end position="22"/>
    </location>
</feature>
<feature type="compositionally biased region" description="Gly residues" evidence="1">
    <location>
        <begin position="1"/>
        <end position="14"/>
    </location>
</feature>
<feature type="region of interest" description="Disordered" evidence="1">
    <location>
        <begin position="213"/>
        <end position="244"/>
    </location>
</feature>
<dbReference type="RefSeq" id="NP_983366.1">
    <property type="nucleotide sequence ID" value="NM_208719.1"/>
</dbReference>
<dbReference type="OMA" id="EHIMKDP"/>
<accession>Q75CF7</accession>
<sequence length="326" mass="36331">MAPGDGIDGGGGGDEYIPRQGSPNDKALGSFTGYGTQQQAWYKSAKRFYEKDSVLEPADREWLGQTYQSVARAHLWGRLVGFAAGFGADFAYQAMRLRSRQGVNLSRSFLFGVAGTVVGTYQCGLYAYWRALESVAPVERYDDLEEDGGAAARRRRHEVLQLLRDSMPAVWADYFNKTARDPSLRMPDPHVLWQGILRGERPNMPMYRHESLAQSPMARLTSPPDLRPVQHPAGPAPVEASARPANEDPFSAEITEPSNSLSAWDRVRQQNSIPQTSGDSWDQVRRRSMGGFSGPAPPNTDREQNEFDELLNAERRGIWDEIDGPK</sequence>
<reference evidence="3" key="2">
    <citation type="journal article" date="2013" name="G3 (Bethesda)">
        <title>Genomes of Ashbya fungi isolated from insects reveal four mating-type loci, numerous translocations, lack of transposons, and distinct gene duplications.</title>
        <authorList>
            <person name="Dietrich F.S."/>
            <person name="Voegeli S."/>
            <person name="Kuo S."/>
            <person name="Philippsen P."/>
        </authorList>
    </citation>
    <scope>GENOME REANNOTATION</scope>
    <source>
        <strain evidence="3">ATCC 10895 / CBS 109.51 / FGSC 9923 / NRRL Y-1056</strain>
    </source>
</reference>
<organism evidence="2 3">
    <name type="scientific">Eremothecium gossypii (strain ATCC 10895 / CBS 109.51 / FGSC 9923 / NRRL Y-1056)</name>
    <name type="common">Yeast</name>
    <name type="synonym">Ashbya gossypii</name>
    <dbReference type="NCBI Taxonomy" id="284811"/>
    <lineage>
        <taxon>Eukaryota</taxon>
        <taxon>Fungi</taxon>
        <taxon>Dikarya</taxon>
        <taxon>Ascomycota</taxon>
        <taxon>Saccharomycotina</taxon>
        <taxon>Saccharomycetes</taxon>
        <taxon>Saccharomycetales</taxon>
        <taxon>Saccharomycetaceae</taxon>
        <taxon>Eremothecium</taxon>
    </lineage>
</organism>
<evidence type="ECO:0000313" key="2">
    <source>
        <dbReference type="EMBL" id="AAS51190.1"/>
    </source>
</evidence>
<dbReference type="FunCoup" id="Q75CF7">
    <property type="interactions" value="62"/>
</dbReference>
<dbReference type="Proteomes" id="UP000000591">
    <property type="component" value="Chromosome III"/>
</dbReference>
<evidence type="ECO:0000256" key="1">
    <source>
        <dbReference type="SAM" id="MobiDB-lite"/>
    </source>
</evidence>
<gene>
    <name evidence="2" type="ORF">AGOS_ACL038C</name>
</gene>
<protein>
    <submittedName>
        <fullName evidence="2">ACL038Cp</fullName>
    </submittedName>
</protein>
<dbReference type="InParanoid" id="Q75CF7"/>
<dbReference type="KEGG" id="ago:AGOS_ACL038C"/>
<reference evidence="2 3" key="1">
    <citation type="journal article" date="2004" name="Science">
        <title>The Ashbya gossypii genome as a tool for mapping the ancient Saccharomyces cerevisiae genome.</title>
        <authorList>
            <person name="Dietrich F.S."/>
            <person name="Voegeli S."/>
            <person name="Brachat S."/>
            <person name="Lerch A."/>
            <person name="Gates K."/>
            <person name="Steiner S."/>
            <person name="Mohr C."/>
            <person name="Pohlmann R."/>
            <person name="Luedi P."/>
            <person name="Choi S."/>
            <person name="Wing R.A."/>
            <person name="Flavier A."/>
            <person name="Gaffney T.D."/>
            <person name="Philippsen P."/>
        </authorList>
    </citation>
    <scope>NUCLEOTIDE SEQUENCE [LARGE SCALE GENOMIC DNA]</scope>
    <source>
        <strain evidence="3">ATCC 10895 / CBS 109.51 / FGSC 9923 / NRRL Y-1056</strain>
    </source>
</reference>
<dbReference type="HOGENOM" id="CLU_072880_0_0_1"/>
<keyword evidence="3" id="KW-1185">Reference proteome</keyword>
<dbReference type="AlphaFoldDB" id="Q75CF7"/>
<dbReference type="GeneID" id="4619491"/>
<dbReference type="EMBL" id="AE016816">
    <property type="protein sequence ID" value="AAS51190.1"/>
    <property type="molecule type" value="Genomic_DNA"/>
</dbReference>
<name>Q75CF7_EREGS</name>
<dbReference type="InterPro" id="IPR012470">
    <property type="entry name" value="Pup1-like"/>
</dbReference>
<proteinExistence type="predicted"/>
<dbReference type="OrthoDB" id="4036490at2759"/>
<dbReference type="eggNOG" id="ENOG502S01E">
    <property type="taxonomic scope" value="Eukaryota"/>
</dbReference>
<feature type="compositionally biased region" description="Polar residues" evidence="1">
    <location>
        <begin position="270"/>
        <end position="280"/>
    </location>
</feature>
<evidence type="ECO:0000313" key="3">
    <source>
        <dbReference type="Proteomes" id="UP000000591"/>
    </source>
</evidence>
<dbReference type="Pfam" id="PF07954">
    <property type="entry name" value="DUF1689"/>
    <property type="match status" value="1"/>
</dbReference>